<feature type="region of interest" description="Disordered" evidence="1">
    <location>
        <begin position="234"/>
        <end position="269"/>
    </location>
</feature>
<feature type="compositionally biased region" description="Polar residues" evidence="1">
    <location>
        <begin position="234"/>
        <end position="243"/>
    </location>
</feature>
<evidence type="ECO:0000256" key="1">
    <source>
        <dbReference type="SAM" id="MobiDB-lite"/>
    </source>
</evidence>
<name>A0A167VQX0_9AGAM</name>
<feature type="compositionally biased region" description="Basic residues" evidence="1">
    <location>
        <begin position="115"/>
        <end position="124"/>
    </location>
</feature>
<sequence>MSYTTCAPVQVKQRTSMDYSRNSNAAGAPLPSIPRRTSSSNSSRSTHTQSASEPSLSSSSFSGSIHVPPARVVVQPPTPPHPQHAATFGSRRQEEASESESASSLSDGSQPTILRRPKRVRGRRSPPNGLVDADTSLPTTMPKLASPPGSDSASTKGRGLRQSSAQVADVASPRPSKITTPATVNTLQLNLGKPGHSRRLSESHISALSKSHADVPAVTVAASVSAAPMLRSKSGQPIKSSLKSGRRPVLSVVTRGPPSKSEPNTPTTPKSVHFDAHLEHVKLFLAEQKPLAVSRDGSPTDDTSGTESDFPSFIYGRSEEKEGKRVLAMQVTNMPKSKRMEADVALEELNLSSDLATIHGRVRVRNLAFEKWLAVRFTFDSWQTTSEVTAKYVESRNQNKYDIFGFTIRLNDILSRIEEKTLLLALRYTVAGREIWDNNGGANYLGKFTKLKVAVPKPVILAPVAPPKMMPSDSEDEGSGRAITHLKSKLEQFAQTRDTPPAAFLTEHTKKVDSQKPPALQSMSNARYDFSASLKNNSWKGVPTPPRHIRMNTYPATSPNTIPFPQKTSPAPGKIYFGLPSPRTSAMGSPASDDNMLRQPVVATEEEHSLARRDSRNHMRGYFDRSVSENSGVKRTPVGTPLDLTPPGMTESVSARFNSFPPSNDGHRISPPVPTWSVTLAPGSEDSTPAMTSPSTSSRSSTPSPTEEYGSLTNRRAARELSSDSSPQVGDNYSSFLNRFCFYTGPEAKSTATLTVGDEIQRSHSASSVEEFLMHTPPAATFVPTFPSMVTPTRSPSFDELACRRSGSTTPTARNIVLSESRSPTPVAV</sequence>
<dbReference type="GO" id="GO:0008157">
    <property type="term" value="F:protein phosphatase 1 binding"/>
    <property type="evidence" value="ECO:0007669"/>
    <property type="project" value="TreeGrafter"/>
</dbReference>
<dbReference type="GO" id="GO:2001069">
    <property type="term" value="F:glycogen binding"/>
    <property type="evidence" value="ECO:0007669"/>
    <property type="project" value="TreeGrafter"/>
</dbReference>
<feature type="region of interest" description="Disordered" evidence="1">
    <location>
        <begin position="1"/>
        <end position="183"/>
    </location>
</feature>
<proteinExistence type="predicted"/>
<feature type="region of interest" description="Disordered" evidence="1">
    <location>
        <begin position="626"/>
        <end position="729"/>
    </location>
</feature>
<dbReference type="PANTHER" id="PTHR12307">
    <property type="entry name" value="PROTEIN PHOSPHATASE 1 REGULATORY SUBUNIT"/>
    <property type="match status" value="1"/>
</dbReference>
<dbReference type="Gene3D" id="2.60.40.2440">
    <property type="entry name" value="Carbohydrate binding type-21 domain"/>
    <property type="match status" value="1"/>
</dbReference>
<dbReference type="STRING" id="436010.A0A167VQX0"/>
<dbReference type="GO" id="GO:0000164">
    <property type="term" value="C:protein phosphatase type 1 complex"/>
    <property type="evidence" value="ECO:0007669"/>
    <property type="project" value="TreeGrafter"/>
</dbReference>
<feature type="domain" description="CBM21" evidence="2">
    <location>
        <begin position="336"/>
        <end position="447"/>
    </location>
</feature>
<dbReference type="PROSITE" id="PS51159">
    <property type="entry name" value="CBM21"/>
    <property type="match status" value="1"/>
</dbReference>
<accession>A0A167VQX0</accession>
<organism evidence="3 4">
    <name type="scientific">Athelia psychrophila</name>
    <dbReference type="NCBI Taxonomy" id="1759441"/>
    <lineage>
        <taxon>Eukaryota</taxon>
        <taxon>Fungi</taxon>
        <taxon>Dikarya</taxon>
        <taxon>Basidiomycota</taxon>
        <taxon>Agaricomycotina</taxon>
        <taxon>Agaricomycetes</taxon>
        <taxon>Agaricomycetidae</taxon>
        <taxon>Atheliales</taxon>
        <taxon>Atheliaceae</taxon>
        <taxon>Athelia</taxon>
    </lineage>
</organism>
<evidence type="ECO:0000313" key="4">
    <source>
        <dbReference type="Proteomes" id="UP000076532"/>
    </source>
</evidence>
<gene>
    <name evidence="3" type="ORF">FIBSPDRAFT_877747</name>
</gene>
<feature type="compositionally biased region" description="Polar residues" evidence="1">
    <location>
        <begin position="149"/>
        <end position="166"/>
    </location>
</feature>
<dbReference type="AlphaFoldDB" id="A0A167VQX0"/>
<reference evidence="3 4" key="1">
    <citation type="journal article" date="2016" name="Mol. Biol. Evol.">
        <title>Comparative Genomics of Early-Diverging Mushroom-Forming Fungi Provides Insights into the Origins of Lignocellulose Decay Capabilities.</title>
        <authorList>
            <person name="Nagy L.G."/>
            <person name="Riley R."/>
            <person name="Tritt A."/>
            <person name="Adam C."/>
            <person name="Daum C."/>
            <person name="Floudas D."/>
            <person name="Sun H."/>
            <person name="Yadav J.S."/>
            <person name="Pangilinan J."/>
            <person name="Larsson K.H."/>
            <person name="Matsuura K."/>
            <person name="Barry K."/>
            <person name="Labutti K."/>
            <person name="Kuo R."/>
            <person name="Ohm R.A."/>
            <person name="Bhattacharya S.S."/>
            <person name="Shirouzu T."/>
            <person name="Yoshinaga Y."/>
            <person name="Martin F.M."/>
            <person name="Grigoriev I.V."/>
            <person name="Hibbett D.S."/>
        </authorList>
    </citation>
    <scope>NUCLEOTIDE SEQUENCE [LARGE SCALE GENOMIC DNA]</scope>
    <source>
        <strain evidence="3 4">CBS 109695</strain>
    </source>
</reference>
<feature type="compositionally biased region" description="Low complexity" evidence="1">
    <location>
        <begin position="687"/>
        <end position="706"/>
    </location>
</feature>
<dbReference type="InterPro" id="IPR050782">
    <property type="entry name" value="PP1_regulatory_subunit_3"/>
</dbReference>
<feature type="compositionally biased region" description="Low complexity" evidence="1">
    <location>
        <begin position="99"/>
        <end position="110"/>
    </location>
</feature>
<evidence type="ECO:0000259" key="2">
    <source>
        <dbReference type="PROSITE" id="PS51159"/>
    </source>
</evidence>
<feature type="compositionally biased region" description="Polar residues" evidence="1">
    <location>
        <begin position="300"/>
        <end position="309"/>
    </location>
</feature>
<dbReference type="InterPro" id="IPR005036">
    <property type="entry name" value="CBM21_dom"/>
</dbReference>
<dbReference type="Proteomes" id="UP000076532">
    <property type="component" value="Unassembled WGS sequence"/>
</dbReference>
<feature type="compositionally biased region" description="Polar residues" evidence="1">
    <location>
        <begin position="1"/>
        <end position="25"/>
    </location>
</feature>
<dbReference type="Pfam" id="PF03370">
    <property type="entry name" value="CBM_21"/>
    <property type="match status" value="1"/>
</dbReference>
<evidence type="ECO:0000313" key="3">
    <source>
        <dbReference type="EMBL" id="KZP05273.1"/>
    </source>
</evidence>
<dbReference type="InterPro" id="IPR038175">
    <property type="entry name" value="CBM21_dom_sf"/>
</dbReference>
<dbReference type="GO" id="GO:0005979">
    <property type="term" value="P:regulation of glycogen biosynthetic process"/>
    <property type="evidence" value="ECO:0007669"/>
    <property type="project" value="TreeGrafter"/>
</dbReference>
<dbReference type="OrthoDB" id="1881at2759"/>
<feature type="compositionally biased region" description="Low complexity" evidence="1">
    <location>
        <begin position="33"/>
        <end position="64"/>
    </location>
</feature>
<keyword evidence="4" id="KW-1185">Reference proteome</keyword>
<protein>
    <submittedName>
        <fullName evidence="3">Carbohydrate-binding module family 21 protein</fullName>
    </submittedName>
</protein>
<dbReference type="PANTHER" id="PTHR12307:SF36">
    <property type="entry name" value="GLYCOGEN-BINDING SUBUNIT 76A"/>
    <property type="match status" value="1"/>
</dbReference>
<feature type="region of interest" description="Disordered" evidence="1">
    <location>
        <begin position="292"/>
        <end position="313"/>
    </location>
</feature>
<feature type="compositionally biased region" description="Polar residues" evidence="1">
    <location>
        <begin position="651"/>
        <end position="662"/>
    </location>
</feature>
<dbReference type="EMBL" id="KV417851">
    <property type="protein sequence ID" value="KZP05273.1"/>
    <property type="molecule type" value="Genomic_DNA"/>
</dbReference>